<protein>
    <recommendedName>
        <fullName evidence="3">Dienelactone hydrolase domain-containing protein</fullName>
    </recommendedName>
</protein>
<dbReference type="GO" id="GO:0005737">
    <property type="term" value="C:cytoplasm"/>
    <property type="evidence" value="ECO:0007669"/>
    <property type="project" value="UniProtKB-SubCell"/>
</dbReference>
<comment type="subcellular location">
    <subcellularLocation>
        <location evidence="1">Cytoplasm</location>
    </subcellularLocation>
</comment>
<reference evidence="4 5" key="1">
    <citation type="submission" date="2012-08" db="EMBL/GenBank/DDBJ databases">
        <title>Oryza genome evolution.</title>
        <authorList>
            <person name="Wing R.A."/>
        </authorList>
    </citation>
    <scope>NUCLEOTIDE SEQUENCE</scope>
</reference>
<dbReference type="PANTHER" id="PTHR17630">
    <property type="entry name" value="DIENELACTONE HYDROLASE"/>
    <property type="match status" value="1"/>
</dbReference>
<evidence type="ECO:0000313" key="4">
    <source>
        <dbReference type="EnsemblPlants" id="LPERR05G12390.1"/>
    </source>
</evidence>
<feature type="domain" description="Dienelactone hydrolase" evidence="3">
    <location>
        <begin position="30"/>
        <end position="192"/>
    </location>
</feature>
<dbReference type="Gene3D" id="3.40.50.1820">
    <property type="entry name" value="alpha/beta hydrolase"/>
    <property type="match status" value="2"/>
</dbReference>
<dbReference type="Pfam" id="PF01738">
    <property type="entry name" value="DLH"/>
    <property type="match status" value="2"/>
</dbReference>
<dbReference type="Proteomes" id="UP000032180">
    <property type="component" value="Chromosome 5"/>
</dbReference>
<dbReference type="PANTHER" id="PTHR17630:SF100">
    <property type="entry name" value="OS05G0399100 PROTEIN"/>
    <property type="match status" value="1"/>
</dbReference>
<dbReference type="eggNOG" id="KOG3043">
    <property type="taxonomic scope" value="Eukaryota"/>
</dbReference>
<evidence type="ECO:0000256" key="1">
    <source>
        <dbReference type="ARBA" id="ARBA00004496"/>
    </source>
</evidence>
<feature type="domain" description="Dienelactone hydrolase" evidence="3">
    <location>
        <begin position="326"/>
        <end position="534"/>
    </location>
</feature>
<dbReference type="STRING" id="77586.A0A0D9WG88"/>
<dbReference type="FunFam" id="3.40.50.1820:FF:000178">
    <property type="entry name" value="Carboxymethylenebutenolidase homolog"/>
    <property type="match status" value="1"/>
</dbReference>
<evidence type="ECO:0000313" key="5">
    <source>
        <dbReference type="Proteomes" id="UP000032180"/>
    </source>
</evidence>
<reference evidence="5" key="2">
    <citation type="submission" date="2013-12" db="EMBL/GenBank/DDBJ databases">
        <authorList>
            <person name="Yu Y."/>
            <person name="Lee S."/>
            <person name="de Baynast K."/>
            <person name="Wissotski M."/>
            <person name="Liu L."/>
            <person name="Talag J."/>
            <person name="Goicoechea J."/>
            <person name="Angelova A."/>
            <person name="Jetty R."/>
            <person name="Kudrna D."/>
            <person name="Golser W."/>
            <person name="Rivera L."/>
            <person name="Zhang J."/>
            <person name="Wing R."/>
        </authorList>
    </citation>
    <scope>NUCLEOTIDE SEQUENCE</scope>
</reference>
<dbReference type="EnsemblPlants" id="LPERR05G12390.1">
    <property type="protein sequence ID" value="LPERR05G12390.1"/>
    <property type="gene ID" value="LPERR05G12390"/>
</dbReference>
<evidence type="ECO:0000259" key="3">
    <source>
        <dbReference type="Pfam" id="PF01738"/>
    </source>
</evidence>
<dbReference type="InterPro" id="IPR002925">
    <property type="entry name" value="Dienelactn_hydro"/>
</dbReference>
<dbReference type="InterPro" id="IPR029058">
    <property type="entry name" value="AB_hydrolase_fold"/>
</dbReference>
<dbReference type="SUPFAM" id="SSF53474">
    <property type="entry name" value="alpha/beta-Hydrolases"/>
    <property type="match status" value="2"/>
</dbReference>
<sequence length="552" mass="58612">MASPQCCANPPTLNPAGGEGKVVDSFGGIKSYVAGAAESKAAVILVSDVFGFEAPNLRKIADKVASSGYFVVVPDFLHGDPLVLESTEKPFPVWIKEHGPDKAFEEAKPVIAALKEKGASTVGAVGYCWGAKVVAELAKAHEIQAAVMCHPSFVTVDDIKEVKCPIAILGAEIDRMSPPEVVKQFEQVLSSKSGRRSAHATHSVDLHAHVRILLVTRPPPRSEPCTPVRTGLQLIQRLACVARFSRQQLPRPRLLLRNNLHGALVTLSRFSLGLSTDGPELEVAAALHDTLVPEGNGMASPQCCANPPALNPAGGEGKVVDSFGGIKAYISGADDSKAAVILASDVYGFEAPNLRKIADKVASSGYFVVVPDFIHGDPFVPANTERPIQVWIKEHGPDKGFEEAKPVIAALKEKGVSSIGAAGYCWGAKVVVELAKAHEIQAAVMCHPSFVTVDDIKEVKCPIAILGAEVDHLSPPEVVKQFEQVLSSKSEIGHFVKIFPGVAHGWTVRYKSDDAHAVKSAEEALADMIDWFNKNLKAIGGACDPAPATSSV</sequence>
<name>A0A0D9WG88_9ORYZ</name>
<organism evidence="4 5">
    <name type="scientific">Leersia perrieri</name>
    <dbReference type="NCBI Taxonomy" id="77586"/>
    <lineage>
        <taxon>Eukaryota</taxon>
        <taxon>Viridiplantae</taxon>
        <taxon>Streptophyta</taxon>
        <taxon>Embryophyta</taxon>
        <taxon>Tracheophyta</taxon>
        <taxon>Spermatophyta</taxon>
        <taxon>Magnoliopsida</taxon>
        <taxon>Liliopsida</taxon>
        <taxon>Poales</taxon>
        <taxon>Poaceae</taxon>
        <taxon>BOP clade</taxon>
        <taxon>Oryzoideae</taxon>
        <taxon>Oryzeae</taxon>
        <taxon>Oryzinae</taxon>
        <taxon>Leersia</taxon>
    </lineage>
</organism>
<dbReference type="Gramene" id="LPERR05G12390.1">
    <property type="protein sequence ID" value="LPERR05G12390.1"/>
    <property type="gene ID" value="LPERR05G12390"/>
</dbReference>
<keyword evidence="2" id="KW-0963">Cytoplasm</keyword>
<dbReference type="GO" id="GO:0016787">
    <property type="term" value="F:hydrolase activity"/>
    <property type="evidence" value="ECO:0007669"/>
    <property type="project" value="InterPro"/>
</dbReference>
<evidence type="ECO:0000256" key="2">
    <source>
        <dbReference type="ARBA" id="ARBA00022490"/>
    </source>
</evidence>
<accession>A0A0D9WG88</accession>
<proteinExistence type="predicted"/>
<dbReference type="AlphaFoldDB" id="A0A0D9WG88"/>
<keyword evidence="5" id="KW-1185">Reference proteome</keyword>
<reference evidence="4" key="3">
    <citation type="submission" date="2015-04" db="UniProtKB">
        <authorList>
            <consortium name="EnsemblPlants"/>
        </authorList>
    </citation>
    <scope>IDENTIFICATION</scope>
</reference>